<feature type="transmembrane region" description="Helical" evidence="12">
    <location>
        <begin position="243"/>
        <end position="263"/>
    </location>
</feature>
<protein>
    <submittedName>
        <fullName evidence="14">Potassium channel protein</fullName>
    </submittedName>
</protein>
<reference evidence="14 15" key="1">
    <citation type="submission" date="2007-01" db="EMBL/GenBank/DDBJ databases">
        <authorList>
            <person name="Haygood M."/>
            <person name="Podell S."/>
            <person name="Anderson C."/>
            <person name="Hopkinson B."/>
            <person name="Roe K."/>
            <person name="Barbeau K."/>
            <person name="Gaasterland T."/>
            <person name="Ferriera S."/>
            <person name="Johnson J."/>
            <person name="Kravitz S."/>
            <person name="Beeson K."/>
            <person name="Sutton G."/>
            <person name="Rogers Y.-H."/>
            <person name="Friedman R."/>
            <person name="Frazier M."/>
            <person name="Venter J.C."/>
        </authorList>
    </citation>
    <scope>NUCLEOTIDE SEQUENCE [LARGE SCALE GENOMIC DNA]</scope>
    <source>
        <strain evidence="14 15">ATCC 23134</strain>
    </source>
</reference>
<evidence type="ECO:0000256" key="6">
    <source>
        <dbReference type="ARBA" id="ARBA00022882"/>
    </source>
</evidence>
<feature type="transmembrane region" description="Helical" evidence="12">
    <location>
        <begin position="184"/>
        <end position="205"/>
    </location>
</feature>
<gene>
    <name evidence="14" type="ORF">M23134_03367</name>
</gene>
<evidence type="ECO:0000256" key="12">
    <source>
        <dbReference type="SAM" id="Phobius"/>
    </source>
</evidence>
<dbReference type="InterPro" id="IPR028325">
    <property type="entry name" value="VG_K_chnl"/>
</dbReference>
<comment type="caution">
    <text evidence="14">The sequence shown here is derived from an EMBL/GenBank/DDBJ whole genome shotgun (WGS) entry which is preliminary data.</text>
</comment>
<dbReference type="Pfam" id="PF00520">
    <property type="entry name" value="Ion_trans"/>
    <property type="match status" value="1"/>
</dbReference>
<keyword evidence="15" id="KW-1185">Reference proteome</keyword>
<evidence type="ECO:0000256" key="9">
    <source>
        <dbReference type="ARBA" id="ARBA00023065"/>
    </source>
</evidence>
<evidence type="ECO:0000256" key="1">
    <source>
        <dbReference type="ARBA" id="ARBA00004141"/>
    </source>
</evidence>
<feature type="transmembrane region" description="Helical" evidence="12">
    <location>
        <begin position="127"/>
        <end position="149"/>
    </location>
</feature>
<keyword evidence="2" id="KW-0813">Transport</keyword>
<dbReference type="Gene3D" id="1.10.287.70">
    <property type="match status" value="1"/>
</dbReference>
<dbReference type="Gene3D" id="1.20.120.350">
    <property type="entry name" value="Voltage-gated potassium channels. Chain C"/>
    <property type="match status" value="1"/>
</dbReference>
<feature type="transmembrane region" description="Helical" evidence="12">
    <location>
        <begin position="87"/>
        <end position="107"/>
    </location>
</feature>
<evidence type="ECO:0000313" key="14">
    <source>
        <dbReference type="EMBL" id="EAY25793.1"/>
    </source>
</evidence>
<proteinExistence type="predicted"/>
<dbReference type="PANTHER" id="PTHR11537">
    <property type="entry name" value="VOLTAGE-GATED POTASSIUM CHANNEL"/>
    <property type="match status" value="1"/>
</dbReference>
<dbReference type="InterPro" id="IPR027359">
    <property type="entry name" value="Volt_channel_dom_sf"/>
</dbReference>
<dbReference type="GO" id="GO:0005249">
    <property type="term" value="F:voltage-gated potassium channel activity"/>
    <property type="evidence" value="ECO:0007669"/>
    <property type="project" value="InterPro"/>
</dbReference>
<keyword evidence="11 14" id="KW-0407">Ion channel</keyword>
<keyword evidence="3" id="KW-0633">Potassium transport</keyword>
<evidence type="ECO:0000256" key="10">
    <source>
        <dbReference type="ARBA" id="ARBA00023136"/>
    </source>
</evidence>
<keyword evidence="9" id="KW-0406">Ion transport</keyword>
<dbReference type="GO" id="GO:0001508">
    <property type="term" value="P:action potential"/>
    <property type="evidence" value="ECO:0007669"/>
    <property type="project" value="TreeGrafter"/>
</dbReference>
<dbReference type="Proteomes" id="UP000004095">
    <property type="component" value="Unassembled WGS sequence"/>
</dbReference>
<dbReference type="PRINTS" id="PR00169">
    <property type="entry name" value="KCHANNEL"/>
</dbReference>
<dbReference type="RefSeq" id="WP_002702160.1">
    <property type="nucleotide sequence ID" value="NZ_AAWS01000043.1"/>
</dbReference>
<evidence type="ECO:0000256" key="8">
    <source>
        <dbReference type="ARBA" id="ARBA00022989"/>
    </source>
</evidence>
<comment type="subcellular location">
    <subcellularLocation>
        <location evidence="1">Membrane</location>
        <topology evidence="1">Multi-pass membrane protein</topology>
    </subcellularLocation>
</comment>
<dbReference type="AlphaFoldDB" id="A1ZV15"/>
<evidence type="ECO:0000256" key="7">
    <source>
        <dbReference type="ARBA" id="ARBA00022958"/>
    </source>
</evidence>
<keyword evidence="6" id="KW-0851">Voltage-gated channel</keyword>
<accession>A1ZV15</accession>
<dbReference type="GO" id="GO:0008076">
    <property type="term" value="C:voltage-gated potassium channel complex"/>
    <property type="evidence" value="ECO:0007669"/>
    <property type="project" value="InterPro"/>
</dbReference>
<feature type="domain" description="Ion transport" evidence="13">
    <location>
        <begin position="56"/>
        <end position="272"/>
    </location>
</feature>
<evidence type="ECO:0000256" key="5">
    <source>
        <dbReference type="ARBA" id="ARBA00022826"/>
    </source>
</evidence>
<sequence>MERTLTLNNTKTNRKETQKKLSAQAKYMKSARKVIASKWRYNLYKTIYRSDTLSSKVFAVALLFFICLSASSVILETVKDYKQAYGPVFNFIAWTTTILFSIEYILRVICLPKPLRYVLSPLGILDFLATFPAYLGLLGFTSVTFLMVIRLVRLFRLFRVFNLVEYTGEAGTLVEALKSSRHKITVFIIAVVISVTIIGSVMYVIEGPQHGFTSIPRGIYWAIVTVTTVGYGDMAPKTLHGQALASLLMLLGFSTIVVPTSIVSAEIAKQREITPVLSNKECFGCGMTGHDLNASYCKYCGSRLWDDHDDD</sequence>
<keyword evidence="10 12" id="KW-0472">Membrane</keyword>
<dbReference type="eggNOG" id="COG2126">
    <property type="taxonomic scope" value="Bacteria"/>
</dbReference>
<keyword evidence="4 12" id="KW-0812">Transmembrane</keyword>
<dbReference type="InterPro" id="IPR005821">
    <property type="entry name" value="Ion_trans_dom"/>
</dbReference>
<evidence type="ECO:0000256" key="3">
    <source>
        <dbReference type="ARBA" id="ARBA00022538"/>
    </source>
</evidence>
<evidence type="ECO:0000313" key="15">
    <source>
        <dbReference type="Proteomes" id="UP000004095"/>
    </source>
</evidence>
<keyword evidence="7" id="KW-0630">Potassium</keyword>
<evidence type="ECO:0000256" key="11">
    <source>
        <dbReference type="ARBA" id="ARBA00023303"/>
    </source>
</evidence>
<organism evidence="14 15">
    <name type="scientific">Microscilla marina ATCC 23134</name>
    <dbReference type="NCBI Taxonomy" id="313606"/>
    <lineage>
        <taxon>Bacteria</taxon>
        <taxon>Pseudomonadati</taxon>
        <taxon>Bacteroidota</taxon>
        <taxon>Cytophagia</taxon>
        <taxon>Cytophagales</taxon>
        <taxon>Microscillaceae</taxon>
        <taxon>Microscilla</taxon>
    </lineage>
</organism>
<dbReference type="PANTHER" id="PTHR11537:SF254">
    <property type="entry name" value="POTASSIUM VOLTAGE-GATED CHANNEL PROTEIN SHAB"/>
    <property type="match status" value="1"/>
</dbReference>
<dbReference type="EMBL" id="AAWS01000043">
    <property type="protein sequence ID" value="EAY25793.1"/>
    <property type="molecule type" value="Genomic_DNA"/>
</dbReference>
<name>A1ZV15_MICM2</name>
<dbReference type="SUPFAM" id="SSF81324">
    <property type="entry name" value="Voltage-gated potassium channels"/>
    <property type="match status" value="1"/>
</dbReference>
<feature type="transmembrane region" description="Helical" evidence="12">
    <location>
        <begin position="57"/>
        <end position="75"/>
    </location>
</feature>
<evidence type="ECO:0000259" key="13">
    <source>
        <dbReference type="Pfam" id="PF00520"/>
    </source>
</evidence>
<evidence type="ECO:0000256" key="4">
    <source>
        <dbReference type="ARBA" id="ARBA00022692"/>
    </source>
</evidence>
<keyword evidence="8 12" id="KW-1133">Transmembrane helix</keyword>
<evidence type="ECO:0000256" key="2">
    <source>
        <dbReference type="ARBA" id="ARBA00022448"/>
    </source>
</evidence>
<keyword evidence="5" id="KW-0631">Potassium channel</keyword>